<dbReference type="AlphaFoldDB" id="A0A7R8VED7"/>
<gene>
    <name evidence="1" type="ORF">TDIB3V08_LOCUS3245</name>
</gene>
<reference evidence="1" key="1">
    <citation type="submission" date="2020-11" db="EMBL/GenBank/DDBJ databases">
        <authorList>
            <person name="Tran Van P."/>
        </authorList>
    </citation>
    <scope>NUCLEOTIDE SEQUENCE</scope>
</reference>
<name>A0A7R8VED7_TIMDO</name>
<protein>
    <submittedName>
        <fullName evidence="1">Uncharacterized protein</fullName>
    </submittedName>
</protein>
<organism evidence="1">
    <name type="scientific">Timema douglasi</name>
    <name type="common">Walking stick</name>
    <dbReference type="NCBI Taxonomy" id="61478"/>
    <lineage>
        <taxon>Eukaryota</taxon>
        <taxon>Metazoa</taxon>
        <taxon>Ecdysozoa</taxon>
        <taxon>Arthropoda</taxon>
        <taxon>Hexapoda</taxon>
        <taxon>Insecta</taxon>
        <taxon>Pterygota</taxon>
        <taxon>Neoptera</taxon>
        <taxon>Polyneoptera</taxon>
        <taxon>Phasmatodea</taxon>
        <taxon>Timematodea</taxon>
        <taxon>Timematoidea</taxon>
        <taxon>Timematidae</taxon>
        <taxon>Timema</taxon>
    </lineage>
</organism>
<accession>A0A7R8VED7</accession>
<evidence type="ECO:0000313" key="1">
    <source>
        <dbReference type="EMBL" id="CAD7196920.1"/>
    </source>
</evidence>
<dbReference type="EMBL" id="OA565393">
    <property type="protein sequence ID" value="CAD7196920.1"/>
    <property type="molecule type" value="Genomic_DNA"/>
</dbReference>
<proteinExistence type="predicted"/>
<sequence>MFVFIDLVHHADARTPDPAPGAVHPAAHVQTLGTGEGACDVLAPSTQQEANLHNIRSPGVFPLVLTLATRGPRGLPSLCANRPVSLSRLTLSFHIGSNTDAHSNVLIGQESAPKPPPPLKDCTCKKQVRLSASGFSY</sequence>